<protein>
    <recommendedName>
        <fullName evidence="7">Prolyl 4-hydroxylase alpha subunit domain-containing protein</fullName>
    </recommendedName>
</protein>
<accession>A0AB34IE28</accession>
<feature type="chain" id="PRO_5044209707" description="Prolyl 4-hydroxylase alpha subunit domain-containing protein" evidence="4">
    <location>
        <begin position="23"/>
        <end position="708"/>
    </location>
</feature>
<dbReference type="EMBL" id="JBGBPQ010000030">
    <property type="protein sequence ID" value="KAL1496017.1"/>
    <property type="molecule type" value="Genomic_DNA"/>
</dbReference>
<evidence type="ECO:0000256" key="4">
    <source>
        <dbReference type="SAM" id="SignalP"/>
    </source>
</evidence>
<keyword evidence="2" id="KW-0408">Iron</keyword>
<keyword evidence="4" id="KW-0732">Signal</keyword>
<evidence type="ECO:0000256" key="3">
    <source>
        <dbReference type="SAM" id="MobiDB-lite"/>
    </source>
</evidence>
<dbReference type="PANTHER" id="PTHR10869:SF246">
    <property type="entry name" value="TRANSMEMBRANE PROLYL 4-HYDROXYLASE"/>
    <property type="match status" value="1"/>
</dbReference>
<proteinExistence type="predicted"/>
<evidence type="ECO:0000313" key="6">
    <source>
        <dbReference type="Proteomes" id="UP001515480"/>
    </source>
</evidence>
<keyword evidence="6" id="KW-1185">Reference proteome</keyword>
<organism evidence="5 6">
    <name type="scientific">Prymnesium parvum</name>
    <name type="common">Toxic golden alga</name>
    <dbReference type="NCBI Taxonomy" id="97485"/>
    <lineage>
        <taxon>Eukaryota</taxon>
        <taxon>Haptista</taxon>
        <taxon>Haptophyta</taxon>
        <taxon>Prymnesiophyceae</taxon>
        <taxon>Prymnesiales</taxon>
        <taxon>Prymnesiaceae</taxon>
        <taxon>Prymnesium</taxon>
    </lineage>
</organism>
<feature type="signal peptide" evidence="4">
    <location>
        <begin position="1"/>
        <end position="22"/>
    </location>
</feature>
<dbReference type="InterPro" id="IPR045054">
    <property type="entry name" value="P4HA-like"/>
</dbReference>
<dbReference type="Proteomes" id="UP001515480">
    <property type="component" value="Unassembled WGS sequence"/>
</dbReference>
<dbReference type="GO" id="GO:0046872">
    <property type="term" value="F:metal ion binding"/>
    <property type="evidence" value="ECO:0007669"/>
    <property type="project" value="UniProtKB-KW"/>
</dbReference>
<gene>
    <name evidence="5" type="ORF">AB1Y20_014650</name>
</gene>
<dbReference type="PANTHER" id="PTHR10869">
    <property type="entry name" value="PROLYL 4-HYDROXYLASE ALPHA SUBUNIT"/>
    <property type="match status" value="1"/>
</dbReference>
<feature type="region of interest" description="Disordered" evidence="3">
    <location>
        <begin position="220"/>
        <end position="240"/>
    </location>
</feature>
<evidence type="ECO:0000256" key="2">
    <source>
        <dbReference type="ARBA" id="ARBA00023004"/>
    </source>
</evidence>
<evidence type="ECO:0000256" key="1">
    <source>
        <dbReference type="ARBA" id="ARBA00022723"/>
    </source>
</evidence>
<dbReference type="AlphaFoldDB" id="A0AB34IE28"/>
<evidence type="ECO:0000313" key="5">
    <source>
        <dbReference type="EMBL" id="KAL1496017.1"/>
    </source>
</evidence>
<keyword evidence="1" id="KW-0479">Metal-binding</keyword>
<reference evidence="5 6" key="1">
    <citation type="journal article" date="2024" name="Science">
        <title>Giant polyketide synthase enzymes in the biosynthesis of giant marine polyether toxins.</title>
        <authorList>
            <person name="Fallon T.R."/>
            <person name="Shende V.V."/>
            <person name="Wierzbicki I.H."/>
            <person name="Pendleton A.L."/>
            <person name="Watervoot N.F."/>
            <person name="Auber R.P."/>
            <person name="Gonzalez D.J."/>
            <person name="Wisecaver J.H."/>
            <person name="Moore B.S."/>
        </authorList>
    </citation>
    <scope>NUCLEOTIDE SEQUENCE [LARGE SCALE GENOMIC DNA]</scope>
    <source>
        <strain evidence="5 6">12B1</strain>
    </source>
</reference>
<evidence type="ECO:0008006" key="7">
    <source>
        <dbReference type="Google" id="ProtNLM"/>
    </source>
</evidence>
<sequence length="708" mass="77335">MPPLSSTRLTLCLLFHTCYTHADTSAPCAVISANRAVHSELARIATDPATDHGAAERPSSARAMTAAHYAAIQAQPFPAVAMLSPPDCATCAALKCYWKAVSERTPRAWSVNCTEQQAICIDRLVGAFERRGTRFAGMRAGLLPSHGMLFSKPDAQPSFQAWTGREWLIYKGQADLKLLTRFVALALTSHGASEERRAEVEQAGAYCAQAAQGIVPAAEHPRAPRRDGGMPPVQAQGTPRWGQGVVRSLTSATRSALMGEDFSLLLVYPRDCQIPGQGRGSCSSYDQLWGYVERVLASSNGSAPVACWHVACDEQPDMCTGTLQPHLTTESLLPQAPPPVLFAWNGSVFERYLEALPVPEGTKVDTGKLNEWVNHLIQAAAVVRGRLRPSPTTDVYPLGWAEPREEVEPLLQDAWWGRVEARAQALGGQALDADGFAYELPGFLTAYEVAQLVKLGRGHRHQMYGNVPYLSVDYAGVMRSDVLRRIDERIANLTGVSSHPDGGDQFMLQARWPHDYDTNNQLHHDMNREPRRVATVIMYLTGGDSFGAGHTLFPCLRRRDVVAHSVTPQGEAAAGDWINPSSSRLDLSPNSDPVCRELVRGFEEGKRDLPSAASGRISWSPSAHQAGFDMCQNGSGVRMVPSRGAALLFASSATPDASKPLPWMWHRGCHVESGAKLFVTKFVTRRETPSTAYARHTKIWRSEGKLSE</sequence>
<dbReference type="Gene3D" id="2.60.120.620">
    <property type="entry name" value="q2cbj1_9rhob like domain"/>
    <property type="match status" value="1"/>
</dbReference>
<comment type="caution">
    <text evidence="5">The sequence shown here is derived from an EMBL/GenBank/DDBJ whole genome shotgun (WGS) entry which is preliminary data.</text>
</comment>
<name>A0AB34IE28_PRYPA</name>